<dbReference type="PATRIC" id="fig|728005.3.peg.27"/>
<proteinExistence type="predicted"/>
<evidence type="ECO:0000313" key="4">
    <source>
        <dbReference type="Proteomes" id="UP000182258"/>
    </source>
</evidence>
<dbReference type="EMBL" id="FOMB01000013">
    <property type="protein sequence ID" value="SFC88178.1"/>
    <property type="molecule type" value="Genomic_DNA"/>
</dbReference>
<protein>
    <submittedName>
        <fullName evidence="2">Uncharacterized protein</fullName>
    </submittedName>
</protein>
<reference evidence="1 3" key="1">
    <citation type="submission" date="2015-03" db="EMBL/GenBank/DDBJ databases">
        <authorList>
            <person name="Lepp D."/>
            <person name="Hassan Y.I."/>
            <person name="Li X.-Z."/>
            <person name="Zhou T."/>
        </authorList>
    </citation>
    <scope>NUCLEOTIDE SEQUENCE [LARGE SCALE GENOMIC DNA]</scope>
    <source>
        <strain evidence="1 3">Cr7-05</strain>
    </source>
</reference>
<dbReference type="EMBL" id="LAPV01000010">
    <property type="protein sequence ID" value="KKC34687.1"/>
    <property type="molecule type" value="Genomic_DNA"/>
</dbReference>
<name>A0A0F5Q196_9HYPH</name>
<organism evidence="2 4">
    <name type="scientific">Devosia psychrophila</name>
    <dbReference type="NCBI Taxonomy" id="728005"/>
    <lineage>
        <taxon>Bacteria</taxon>
        <taxon>Pseudomonadati</taxon>
        <taxon>Pseudomonadota</taxon>
        <taxon>Alphaproteobacteria</taxon>
        <taxon>Hyphomicrobiales</taxon>
        <taxon>Devosiaceae</taxon>
        <taxon>Devosia</taxon>
    </lineage>
</organism>
<sequence>MIPASYLFKQVYSQAWEEPTAAAPIQKPRPIKGLLTPLASAIGALLSHRPNARSHQVGSHAYD</sequence>
<evidence type="ECO:0000313" key="1">
    <source>
        <dbReference type="EMBL" id="KKC34687.1"/>
    </source>
</evidence>
<evidence type="ECO:0000313" key="3">
    <source>
        <dbReference type="Proteomes" id="UP000033519"/>
    </source>
</evidence>
<dbReference type="Proteomes" id="UP000182258">
    <property type="component" value="Unassembled WGS sequence"/>
</dbReference>
<accession>A0A0F5Q196</accession>
<evidence type="ECO:0000313" key="2">
    <source>
        <dbReference type="EMBL" id="SFC88178.1"/>
    </source>
</evidence>
<dbReference type="Proteomes" id="UP000033519">
    <property type="component" value="Unassembled WGS sequence"/>
</dbReference>
<gene>
    <name evidence="2" type="ORF">SAMN04488059_11389</name>
    <name evidence="1" type="ORF">WH91_01405</name>
</gene>
<dbReference type="RefSeq" id="WP_046169227.1">
    <property type="nucleotide sequence ID" value="NZ_FOMB01000013.1"/>
</dbReference>
<dbReference type="STRING" id="728005.SAMN04488059_11389"/>
<dbReference type="OrthoDB" id="7950802at2"/>
<keyword evidence="3" id="KW-1185">Reference proteome</keyword>
<reference evidence="2 4" key="2">
    <citation type="submission" date="2016-10" db="EMBL/GenBank/DDBJ databases">
        <authorList>
            <person name="de Groot N.N."/>
        </authorList>
    </citation>
    <scope>NUCLEOTIDE SEQUENCE [LARGE SCALE GENOMIC DNA]</scope>
    <source>
        <strain evidence="2 4">CGMCC 1.10210</strain>
    </source>
</reference>
<dbReference type="AlphaFoldDB" id="A0A0F5Q196"/>